<accession>A0A7J6MTF4</accession>
<evidence type="ECO:0000259" key="7">
    <source>
        <dbReference type="Pfam" id="PF00082"/>
    </source>
</evidence>
<evidence type="ECO:0000256" key="3">
    <source>
        <dbReference type="ARBA" id="ARBA00022801"/>
    </source>
</evidence>
<dbReference type="AlphaFoldDB" id="A0A7J6MTF4"/>
<feature type="non-terminal residue" evidence="8">
    <location>
        <position position="1"/>
    </location>
</feature>
<comment type="similarity">
    <text evidence="1">Belongs to the peptidase S8 family.</text>
</comment>
<evidence type="ECO:0000313" key="9">
    <source>
        <dbReference type="Proteomes" id="UP000572268"/>
    </source>
</evidence>
<keyword evidence="3" id="KW-0378">Hydrolase</keyword>
<gene>
    <name evidence="8" type="ORF">FOL46_004403</name>
</gene>
<feature type="domain" description="Peptidase S8/S53" evidence="7">
    <location>
        <begin position="45"/>
        <end position="151"/>
    </location>
</feature>
<comment type="caution">
    <text evidence="8">The sequence shown here is derived from an EMBL/GenBank/DDBJ whole genome shotgun (WGS) entry which is preliminary data.</text>
</comment>
<dbReference type="PANTHER" id="PTHR43806:SF11">
    <property type="entry name" value="CEREVISIN-RELATED"/>
    <property type="match status" value="1"/>
</dbReference>
<evidence type="ECO:0000313" key="8">
    <source>
        <dbReference type="EMBL" id="KAF4674617.1"/>
    </source>
</evidence>
<keyword evidence="4" id="KW-0720">Serine protease</keyword>
<sequence length="173" mass="18332">MAQNVTLVPLQVVDDNERAPLSKLIAAIDMAIDVGEAIHWALLLQALHDAAQEHDILLVSPAGNDGVDASDVSPCSFGGPRAICVAAMMDWKKLNVLHPRSNFGPKVDIAAFGYRILSGRLTDAPGGRLRTFSGTCTSSAFAAGALAILISMGVESGKAKQLIEESTDQMNYR</sequence>
<dbReference type="GO" id="GO:0004252">
    <property type="term" value="F:serine-type endopeptidase activity"/>
    <property type="evidence" value="ECO:0007669"/>
    <property type="project" value="UniProtKB-EC"/>
</dbReference>
<dbReference type="Pfam" id="PF00082">
    <property type="entry name" value="Peptidase_S8"/>
    <property type="match status" value="1"/>
</dbReference>
<dbReference type="EMBL" id="JABANN010000027">
    <property type="protein sequence ID" value="KAF4674617.1"/>
    <property type="molecule type" value="Genomic_DNA"/>
</dbReference>
<dbReference type="Gene3D" id="3.40.50.200">
    <property type="entry name" value="Peptidase S8/S53 domain"/>
    <property type="match status" value="1"/>
</dbReference>
<evidence type="ECO:0000256" key="6">
    <source>
        <dbReference type="ARBA" id="ARBA00023619"/>
    </source>
</evidence>
<evidence type="ECO:0000256" key="2">
    <source>
        <dbReference type="ARBA" id="ARBA00022670"/>
    </source>
</evidence>
<organism evidence="8 9">
    <name type="scientific">Perkinsus olseni</name>
    <name type="common">Perkinsus atlanticus</name>
    <dbReference type="NCBI Taxonomy" id="32597"/>
    <lineage>
        <taxon>Eukaryota</taxon>
        <taxon>Sar</taxon>
        <taxon>Alveolata</taxon>
        <taxon>Perkinsozoa</taxon>
        <taxon>Perkinsea</taxon>
        <taxon>Perkinsida</taxon>
        <taxon>Perkinsidae</taxon>
        <taxon>Perkinsus</taxon>
    </lineage>
</organism>
<dbReference type="InterPro" id="IPR000209">
    <property type="entry name" value="Peptidase_S8/S53_dom"/>
</dbReference>
<comment type="catalytic activity">
    <reaction evidence="5">
        <text>Hydrolysis of proteins with broad specificity for peptide bonds, and a preference for a large uncharged residue in P1. Hydrolyzes peptide amides.</text>
        <dbReference type="EC" id="3.4.21.62"/>
    </reaction>
</comment>
<dbReference type="PANTHER" id="PTHR43806">
    <property type="entry name" value="PEPTIDASE S8"/>
    <property type="match status" value="1"/>
</dbReference>
<reference evidence="8 9" key="1">
    <citation type="submission" date="2020-04" db="EMBL/GenBank/DDBJ databases">
        <title>Perkinsus olseni comparative genomics.</title>
        <authorList>
            <person name="Bogema D.R."/>
        </authorList>
    </citation>
    <scope>NUCLEOTIDE SEQUENCE [LARGE SCALE GENOMIC DNA]</scope>
    <source>
        <strain evidence="8">ATCC PRA-31</strain>
    </source>
</reference>
<keyword evidence="2" id="KW-0645">Protease</keyword>
<dbReference type="GO" id="GO:0006508">
    <property type="term" value="P:proteolysis"/>
    <property type="evidence" value="ECO:0007669"/>
    <property type="project" value="UniProtKB-KW"/>
</dbReference>
<evidence type="ECO:0000256" key="5">
    <source>
        <dbReference type="ARBA" id="ARBA00023529"/>
    </source>
</evidence>
<evidence type="ECO:0000256" key="1">
    <source>
        <dbReference type="ARBA" id="ARBA00011073"/>
    </source>
</evidence>
<evidence type="ECO:0000256" key="4">
    <source>
        <dbReference type="ARBA" id="ARBA00022825"/>
    </source>
</evidence>
<dbReference type="SUPFAM" id="SSF52743">
    <property type="entry name" value="Subtilisin-like"/>
    <property type="match status" value="1"/>
</dbReference>
<name>A0A7J6MTF4_PEROL</name>
<dbReference type="InterPro" id="IPR036852">
    <property type="entry name" value="Peptidase_S8/S53_dom_sf"/>
</dbReference>
<dbReference type="InterPro" id="IPR050131">
    <property type="entry name" value="Peptidase_S8_subtilisin-like"/>
</dbReference>
<dbReference type="EC" id="3.4.21.62" evidence="6"/>
<proteinExistence type="inferred from homology"/>
<protein>
    <recommendedName>
        <fullName evidence="6">subtilisin</fullName>
        <ecNumber evidence="6">3.4.21.62</ecNumber>
    </recommendedName>
</protein>
<dbReference type="Proteomes" id="UP000572268">
    <property type="component" value="Unassembled WGS sequence"/>
</dbReference>